<evidence type="ECO:0000256" key="1">
    <source>
        <dbReference type="SAM" id="MobiDB-lite"/>
    </source>
</evidence>
<sequence length="131" mass="14337">MESELGEIEELENVSLEEPNGGSSFEEVEELSLEEPEAVEALSLEELPGEEDSSQDDVLALDDLEGTGLEAEDTEDLELAAEELSIPEEPEDLEVKELGSLEEESEEPELQGSSQVLPQELQSDIKSVLSY</sequence>
<feature type="compositionally biased region" description="Acidic residues" evidence="1">
    <location>
        <begin position="26"/>
        <end position="37"/>
    </location>
</feature>
<proteinExistence type="predicted"/>
<feature type="compositionally biased region" description="Acidic residues" evidence="1">
    <location>
        <begin position="1"/>
        <end position="12"/>
    </location>
</feature>
<accession>X1TGU8</accession>
<feature type="region of interest" description="Disordered" evidence="1">
    <location>
        <begin position="98"/>
        <end position="119"/>
    </location>
</feature>
<gene>
    <name evidence="2" type="ORF">S12H4_17758</name>
</gene>
<evidence type="ECO:0000313" key="2">
    <source>
        <dbReference type="EMBL" id="GAI86815.1"/>
    </source>
</evidence>
<comment type="caution">
    <text evidence="2">The sequence shown here is derived from an EMBL/GenBank/DDBJ whole genome shotgun (WGS) entry which is preliminary data.</text>
</comment>
<reference evidence="2" key="1">
    <citation type="journal article" date="2014" name="Front. Microbiol.">
        <title>High frequency of phylogenetically diverse reductive dehalogenase-homologous genes in deep subseafloor sedimentary metagenomes.</title>
        <authorList>
            <person name="Kawai M."/>
            <person name="Futagami T."/>
            <person name="Toyoda A."/>
            <person name="Takaki Y."/>
            <person name="Nishi S."/>
            <person name="Hori S."/>
            <person name="Arai W."/>
            <person name="Tsubouchi T."/>
            <person name="Morono Y."/>
            <person name="Uchiyama I."/>
            <person name="Ito T."/>
            <person name="Fujiyama A."/>
            <person name="Inagaki F."/>
            <person name="Takami H."/>
        </authorList>
    </citation>
    <scope>NUCLEOTIDE SEQUENCE</scope>
    <source>
        <strain evidence="2">Expedition CK06-06</strain>
    </source>
</reference>
<name>X1TGU8_9ZZZZ</name>
<feature type="compositionally biased region" description="Acidic residues" evidence="1">
    <location>
        <begin position="100"/>
        <end position="109"/>
    </location>
</feature>
<feature type="non-terminal residue" evidence="2">
    <location>
        <position position="131"/>
    </location>
</feature>
<protein>
    <submittedName>
        <fullName evidence="2">Uncharacterized protein</fullName>
    </submittedName>
</protein>
<dbReference type="EMBL" id="BARW01008711">
    <property type="protein sequence ID" value="GAI86815.1"/>
    <property type="molecule type" value="Genomic_DNA"/>
</dbReference>
<dbReference type="AlphaFoldDB" id="X1TGU8"/>
<organism evidence="2">
    <name type="scientific">marine sediment metagenome</name>
    <dbReference type="NCBI Taxonomy" id="412755"/>
    <lineage>
        <taxon>unclassified sequences</taxon>
        <taxon>metagenomes</taxon>
        <taxon>ecological metagenomes</taxon>
    </lineage>
</organism>
<feature type="region of interest" description="Disordered" evidence="1">
    <location>
        <begin position="1"/>
        <end position="37"/>
    </location>
</feature>